<dbReference type="EMBL" id="CAACVG010008012">
    <property type="protein sequence ID" value="VEN48049.1"/>
    <property type="molecule type" value="Genomic_DNA"/>
</dbReference>
<name>A0A653CJT1_CALMS</name>
<dbReference type="Proteomes" id="UP000410492">
    <property type="component" value="Unassembled WGS sequence"/>
</dbReference>
<keyword evidence="2" id="KW-1185">Reference proteome</keyword>
<accession>A0A653CJT1</accession>
<sequence>MLPFMSLEGIRRRKAVLTKFADMRPQLLVSHSVMFQQEMFSEECFPASLTFEVSDASVSLC</sequence>
<evidence type="ECO:0000313" key="2">
    <source>
        <dbReference type="Proteomes" id="UP000410492"/>
    </source>
</evidence>
<protein>
    <submittedName>
        <fullName evidence="1">Uncharacterized protein</fullName>
    </submittedName>
</protein>
<dbReference type="OrthoDB" id="6810045at2759"/>
<reference evidence="1 2" key="1">
    <citation type="submission" date="2019-01" db="EMBL/GenBank/DDBJ databases">
        <authorList>
            <person name="Sayadi A."/>
        </authorList>
    </citation>
    <scope>NUCLEOTIDE SEQUENCE [LARGE SCALE GENOMIC DNA]</scope>
</reference>
<gene>
    <name evidence="1" type="ORF">CALMAC_LOCUS9640</name>
</gene>
<evidence type="ECO:0000313" key="1">
    <source>
        <dbReference type="EMBL" id="VEN48049.1"/>
    </source>
</evidence>
<organism evidence="1 2">
    <name type="scientific">Callosobruchus maculatus</name>
    <name type="common">Southern cowpea weevil</name>
    <name type="synonym">Pulse bruchid</name>
    <dbReference type="NCBI Taxonomy" id="64391"/>
    <lineage>
        <taxon>Eukaryota</taxon>
        <taxon>Metazoa</taxon>
        <taxon>Ecdysozoa</taxon>
        <taxon>Arthropoda</taxon>
        <taxon>Hexapoda</taxon>
        <taxon>Insecta</taxon>
        <taxon>Pterygota</taxon>
        <taxon>Neoptera</taxon>
        <taxon>Endopterygota</taxon>
        <taxon>Coleoptera</taxon>
        <taxon>Polyphaga</taxon>
        <taxon>Cucujiformia</taxon>
        <taxon>Chrysomeloidea</taxon>
        <taxon>Chrysomelidae</taxon>
        <taxon>Bruchinae</taxon>
        <taxon>Bruchini</taxon>
        <taxon>Callosobruchus</taxon>
    </lineage>
</organism>
<feature type="non-terminal residue" evidence="1">
    <location>
        <position position="61"/>
    </location>
</feature>
<proteinExistence type="predicted"/>
<dbReference type="AlphaFoldDB" id="A0A653CJT1"/>